<evidence type="ECO:0000313" key="2">
    <source>
        <dbReference type="Proteomes" id="UP000647860"/>
    </source>
</evidence>
<organism evidence="1 2">
    <name type="scientific">Micromonospora gifhornensis</name>
    <dbReference type="NCBI Taxonomy" id="84594"/>
    <lineage>
        <taxon>Bacteria</taxon>
        <taxon>Bacillati</taxon>
        <taxon>Actinomycetota</taxon>
        <taxon>Actinomycetes</taxon>
        <taxon>Micromonosporales</taxon>
        <taxon>Micromonosporaceae</taxon>
        <taxon>Micromonospora</taxon>
    </lineage>
</organism>
<evidence type="ECO:0000313" key="1">
    <source>
        <dbReference type="EMBL" id="GIJ14469.1"/>
    </source>
</evidence>
<keyword evidence="2" id="KW-1185">Reference proteome</keyword>
<protein>
    <submittedName>
        <fullName evidence="1">Uncharacterized protein</fullName>
    </submittedName>
</protein>
<proteinExistence type="predicted"/>
<reference evidence="1 2" key="1">
    <citation type="submission" date="2021-01" db="EMBL/GenBank/DDBJ databases">
        <title>Whole genome shotgun sequence of Verrucosispora gifhornensis NBRC 16317.</title>
        <authorList>
            <person name="Komaki H."/>
            <person name="Tamura T."/>
        </authorList>
    </citation>
    <scope>NUCLEOTIDE SEQUENCE [LARGE SCALE GENOMIC DNA]</scope>
    <source>
        <strain evidence="1 2">NBRC 16317</strain>
    </source>
</reference>
<dbReference type="Proteomes" id="UP000647860">
    <property type="component" value="Unassembled WGS sequence"/>
</dbReference>
<sequence>MLVAVPDISETFTPLSLVTGQHINRSTDRSGQPEPNEIVYSWSIPYRPAAATLYG</sequence>
<dbReference type="EMBL" id="BOPA01000010">
    <property type="protein sequence ID" value="GIJ14469.1"/>
    <property type="molecule type" value="Genomic_DNA"/>
</dbReference>
<comment type="caution">
    <text evidence="1">The sequence shown here is derived from an EMBL/GenBank/DDBJ whole genome shotgun (WGS) entry which is preliminary data.</text>
</comment>
<name>A0ABQ4I984_9ACTN</name>
<gene>
    <name evidence="1" type="ORF">Vgi01_11530</name>
</gene>
<accession>A0ABQ4I984</accession>